<dbReference type="GO" id="GO:0022857">
    <property type="term" value="F:transmembrane transporter activity"/>
    <property type="evidence" value="ECO:0007669"/>
    <property type="project" value="InterPro"/>
</dbReference>
<reference evidence="9" key="1">
    <citation type="journal article" date="2014" name="Proc. Natl. Acad. Sci. U.S.A.">
        <title>Extensive sampling of basidiomycete genomes demonstrates inadequacy of the white-rot/brown-rot paradigm for wood decay fungi.</title>
        <authorList>
            <person name="Riley R."/>
            <person name="Salamov A.A."/>
            <person name="Brown D.W."/>
            <person name="Nagy L.G."/>
            <person name="Floudas D."/>
            <person name="Held B.W."/>
            <person name="Levasseur A."/>
            <person name="Lombard V."/>
            <person name="Morin E."/>
            <person name="Otillar R."/>
            <person name="Lindquist E.A."/>
            <person name="Sun H."/>
            <person name="LaButti K.M."/>
            <person name="Schmutz J."/>
            <person name="Jabbour D."/>
            <person name="Luo H."/>
            <person name="Baker S.E."/>
            <person name="Pisabarro A.G."/>
            <person name="Walton J.D."/>
            <person name="Blanchette R.A."/>
            <person name="Henrissat B."/>
            <person name="Martin F."/>
            <person name="Cullen D."/>
            <person name="Hibbett D.S."/>
            <person name="Grigoriev I.V."/>
        </authorList>
    </citation>
    <scope>NUCLEOTIDE SEQUENCE [LARGE SCALE GENOMIC DNA]</scope>
    <source>
        <strain evidence="9">MUCL 33604</strain>
    </source>
</reference>
<dbReference type="Gene3D" id="1.20.1250.20">
    <property type="entry name" value="MFS general substrate transporter like domains"/>
    <property type="match status" value="2"/>
</dbReference>
<feature type="transmembrane region" description="Helical" evidence="6">
    <location>
        <begin position="47"/>
        <end position="64"/>
    </location>
</feature>
<dbReference type="HOGENOM" id="CLU_001265_0_1_1"/>
<protein>
    <recommendedName>
        <fullName evidence="7">Major facilitator superfamily (MFS) profile domain-containing protein</fullName>
    </recommendedName>
</protein>
<feature type="transmembrane region" description="Helical" evidence="6">
    <location>
        <begin position="408"/>
        <end position="427"/>
    </location>
</feature>
<evidence type="ECO:0000259" key="7">
    <source>
        <dbReference type="PROSITE" id="PS50850"/>
    </source>
</evidence>
<evidence type="ECO:0000256" key="4">
    <source>
        <dbReference type="ARBA" id="ARBA00022989"/>
    </source>
</evidence>
<feature type="transmembrane region" description="Helical" evidence="6">
    <location>
        <begin position="147"/>
        <end position="165"/>
    </location>
</feature>
<name>A0A067PFV5_9AGAM</name>
<organism evidence="8 9">
    <name type="scientific">Jaapia argillacea MUCL 33604</name>
    <dbReference type="NCBI Taxonomy" id="933084"/>
    <lineage>
        <taxon>Eukaryota</taxon>
        <taxon>Fungi</taxon>
        <taxon>Dikarya</taxon>
        <taxon>Basidiomycota</taxon>
        <taxon>Agaricomycotina</taxon>
        <taxon>Agaricomycetes</taxon>
        <taxon>Agaricomycetidae</taxon>
        <taxon>Jaapiales</taxon>
        <taxon>Jaapiaceae</taxon>
        <taxon>Jaapia</taxon>
    </lineage>
</organism>
<dbReference type="FunFam" id="1.20.1250.20:FF:000068">
    <property type="entry name" value="MFS general substrate transporter"/>
    <property type="match status" value="1"/>
</dbReference>
<evidence type="ECO:0000256" key="3">
    <source>
        <dbReference type="ARBA" id="ARBA00022692"/>
    </source>
</evidence>
<dbReference type="Proteomes" id="UP000027265">
    <property type="component" value="Unassembled WGS sequence"/>
</dbReference>
<evidence type="ECO:0000256" key="5">
    <source>
        <dbReference type="ARBA" id="ARBA00023136"/>
    </source>
</evidence>
<dbReference type="GO" id="GO:0005886">
    <property type="term" value="C:plasma membrane"/>
    <property type="evidence" value="ECO:0007669"/>
    <property type="project" value="TreeGrafter"/>
</dbReference>
<accession>A0A067PFV5</accession>
<proteinExistence type="predicted"/>
<feature type="transmembrane region" description="Helical" evidence="6">
    <location>
        <begin position="321"/>
        <end position="338"/>
    </location>
</feature>
<dbReference type="FunFam" id="1.20.1250.20:FF:000034">
    <property type="entry name" value="MFS general substrate transporter"/>
    <property type="match status" value="1"/>
</dbReference>
<dbReference type="Pfam" id="PF07690">
    <property type="entry name" value="MFS_1"/>
    <property type="match status" value="1"/>
</dbReference>
<keyword evidence="4 6" id="KW-1133">Transmembrane helix</keyword>
<dbReference type="SUPFAM" id="SSF103473">
    <property type="entry name" value="MFS general substrate transporter"/>
    <property type="match status" value="1"/>
</dbReference>
<feature type="transmembrane region" description="Helical" evidence="6">
    <location>
        <begin position="210"/>
        <end position="232"/>
    </location>
</feature>
<dbReference type="PANTHER" id="PTHR43791:SF46">
    <property type="entry name" value="MAJOR FACILITATOR SUPERFAMILY (MFS) PROFILE DOMAIN-CONTAINING PROTEIN-RELATED"/>
    <property type="match status" value="1"/>
</dbReference>
<feature type="transmembrane region" description="Helical" evidence="6">
    <location>
        <begin position="279"/>
        <end position="301"/>
    </location>
</feature>
<dbReference type="InterPro" id="IPR020846">
    <property type="entry name" value="MFS_dom"/>
</dbReference>
<dbReference type="AlphaFoldDB" id="A0A067PFV5"/>
<dbReference type="InterPro" id="IPR011701">
    <property type="entry name" value="MFS"/>
</dbReference>
<feature type="transmembrane region" description="Helical" evidence="6">
    <location>
        <begin position="375"/>
        <end position="396"/>
    </location>
</feature>
<feature type="transmembrane region" description="Helical" evidence="6">
    <location>
        <begin position="439"/>
        <end position="461"/>
    </location>
</feature>
<keyword evidence="2" id="KW-0813">Transport</keyword>
<dbReference type="FunCoup" id="A0A067PFV5">
    <property type="interactions" value="71"/>
</dbReference>
<evidence type="ECO:0000256" key="1">
    <source>
        <dbReference type="ARBA" id="ARBA00004141"/>
    </source>
</evidence>
<dbReference type="InParanoid" id="A0A067PFV5"/>
<dbReference type="EMBL" id="KL197732">
    <property type="protein sequence ID" value="KDQ53669.1"/>
    <property type="molecule type" value="Genomic_DNA"/>
</dbReference>
<keyword evidence="5 6" id="KW-0472">Membrane</keyword>
<feature type="transmembrane region" description="Helical" evidence="6">
    <location>
        <begin position="345"/>
        <end position="363"/>
    </location>
</feature>
<feature type="domain" description="Major facilitator superfamily (MFS) profile" evidence="7">
    <location>
        <begin position="51"/>
        <end position="468"/>
    </location>
</feature>
<dbReference type="PROSITE" id="PS50850">
    <property type="entry name" value="MFS"/>
    <property type="match status" value="1"/>
</dbReference>
<dbReference type="OrthoDB" id="2985014at2759"/>
<feature type="transmembrane region" description="Helical" evidence="6">
    <location>
        <begin position="116"/>
        <end position="135"/>
    </location>
</feature>
<evidence type="ECO:0000256" key="2">
    <source>
        <dbReference type="ARBA" id="ARBA00022448"/>
    </source>
</evidence>
<sequence>MAASISSSKSALKPEDVQIERTSLPCLEKGISELPTNVDIKKLMWKIDLHVVPVLCMLFLLAFLDRVNISNAALFGLREDLNLSSIQYSTALVIFFVPYVVFEIPSNILVKRLRPHIWLSLCMFFFGLITTLQGLTKTYSQILATRFFLGVFESGMFPACFFILSQWYRREESQKRFTFFFCSTNLAGAFGGLLASAIGEMDGVRGWRGWRWVFVIEGAATCVISIIWFFLIPDFPEAAKFLTEEERAVVTQRLRDDVGHSQEHHRIGMKDILDVFRDYKIFLGGFMYFGLIVPAYGYAYFSPTIIKDFGYGAIESQLRSVPPWACSFVFAMIIASISDHTKHRYLFTLGSALLGMVGYITLVCVHDKAHVHVRYFSLFLSAMGVYTSMPICIGWFNTNLAGHRRRAVGSAWQIGFGNMGGIIAAYIFPSKDGPRYTKGYIICIAFICLSMLASFSYLVGVTAENRRRDQMGGGEKELSGEEEEMLGDLHPAYRYIL</sequence>
<keyword evidence="9" id="KW-1185">Reference proteome</keyword>
<gene>
    <name evidence="8" type="ORF">JAAARDRAFT_182805</name>
</gene>
<evidence type="ECO:0000313" key="8">
    <source>
        <dbReference type="EMBL" id="KDQ53669.1"/>
    </source>
</evidence>
<feature type="transmembrane region" description="Helical" evidence="6">
    <location>
        <begin position="84"/>
        <end position="104"/>
    </location>
</feature>
<dbReference type="STRING" id="933084.A0A067PFV5"/>
<evidence type="ECO:0000313" key="9">
    <source>
        <dbReference type="Proteomes" id="UP000027265"/>
    </source>
</evidence>
<evidence type="ECO:0000256" key="6">
    <source>
        <dbReference type="SAM" id="Phobius"/>
    </source>
</evidence>
<dbReference type="InterPro" id="IPR036259">
    <property type="entry name" value="MFS_trans_sf"/>
</dbReference>
<feature type="transmembrane region" description="Helical" evidence="6">
    <location>
        <begin position="177"/>
        <end position="198"/>
    </location>
</feature>
<dbReference type="PANTHER" id="PTHR43791">
    <property type="entry name" value="PERMEASE-RELATED"/>
    <property type="match status" value="1"/>
</dbReference>
<comment type="subcellular location">
    <subcellularLocation>
        <location evidence="1">Membrane</location>
        <topology evidence="1">Multi-pass membrane protein</topology>
    </subcellularLocation>
</comment>
<keyword evidence="3 6" id="KW-0812">Transmembrane</keyword>